<evidence type="ECO:0000256" key="1">
    <source>
        <dbReference type="ARBA" id="ARBA00004651"/>
    </source>
</evidence>
<keyword evidence="2" id="KW-0472">Membrane</keyword>
<dbReference type="Gene3D" id="1.20.1110.10">
    <property type="entry name" value="Calcium-transporting ATPase, transmembrane domain"/>
    <property type="match status" value="1"/>
</dbReference>
<feature type="compositionally biased region" description="Basic and acidic residues" evidence="3">
    <location>
        <begin position="76"/>
        <end position="85"/>
    </location>
</feature>
<dbReference type="SMART" id="SM00831">
    <property type="entry name" value="Cation_ATPase_N"/>
    <property type="match status" value="1"/>
</dbReference>
<dbReference type="Pfam" id="PF00690">
    <property type="entry name" value="Cation_ATPase_N"/>
    <property type="match status" value="1"/>
</dbReference>
<dbReference type="Proteomes" id="UP000243006">
    <property type="component" value="Unassembled WGS sequence"/>
</dbReference>
<dbReference type="InterPro" id="IPR023298">
    <property type="entry name" value="ATPase_P-typ_TM_dom_sf"/>
</dbReference>
<dbReference type="GO" id="GO:0005886">
    <property type="term" value="C:plasma membrane"/>
    <property type="evidence" value="ECO:0007669"/>
    <property type="project" value="UniProtKB-SubCell"/>
</dbReference>
<dbReference type="EMBL" id="LVZM01001804">
    <property type="protein sequence ID" value="OUC48902.1"/>
    <property type="molecule type" value="Genomic_DNA"/>
</dbReference>
<dbReference type="SUPFAM" id="SSF81665">
    <property type="entry name" value="Calcium ATPase, transmembrane domain M"/>
    <property type="match status" value="1"/>
</dbReference>
<dbReference type="GO" id="GO:0030007">
    <property type="term" value="P:intracellular potassium ion homeostasis"/>
    <property type="evidence" value="ECO:0007669"/>
    <property type="project" value="TreeGrafter"/>
</dbReference>
<feature type="domain" description="Cation-transporting P-type ATPase N-terminal" evidence="4">
    <location>
        <begin position="88"/>
        <end position="156"/>
    </location>
</feature>
<evidence type="ECO:0000259" key="4">
    <source>
        <dbReference type="SMART" id="SM00831"/>
    </source>
</evidence>
<evidence type="ECO:0000313" key="6">
    <source>
        <dbReference type="Proteomes" id="UP000243006"/>
    </source>
</evidence>
<feature type="compositionally biased region" description="Polar residues" evidence="3">
    <location>
        <begin position="54"/>
        <end position="63"/>
    </location>
</feature>
<sequence length="156" mass="17636">MLFKYGRTESYRVATQVILPVAQQDVNVGKEPNLVNLDRMAKDGDAKPVEAVNAHQSSAQQQPKMEKSRGRGRKPHTLENLKKEVEMDEHHIPLSELYRRLGTDPELGLTDEQAREILIRDGPNALTPPKKVPEWVKFARNLFGGFAMLLWIGAIL</sequence>
<feature type="region of interest" description="Disordered" evidence="3">
    <location>
        <begin position="46"/>
        <end position="85"/>
    </location>
</feature>
<keyword evidence="2" id="KW-1003">Cell membrane</keyword>
<evidence type="ECO:0000256" key="2">
    <source>
        <dbReference type="ARBA" id="ARBA00022475"/>
    </source>
</evidence>
<dbReference type="GO" id="GO:1902600">
    <property type="term" value="P:proton transmembrane transport"/>
    <property type="evidence" value="ECO:0007669"/>
    <property type="project" value="TreeGrafter"/>
</dbReference>
<protein>
    <submittedName>
        <fullName evidence="5">Cation transporter/ATPase</fullName>
    </submittedName>
</protein>
<feature type="non-terminal residue" evidence="5">
    <location>
        <position position="156"/>
    </location>
</feature>
<dbReference type="Gene3D" id="2.70.150.10">
    <property type="entry name" value="Calcium-transporting ATPase, cytoplasmic transduction domain A"/>
    <property type="match status" value="1"/>
</dbReference>
<reference evidence="5 6" key="1">
    <citation type="submission" date="2015-04" db="EMBL/GenBank/DDBJ databases">
        <title>Draft genome of the roundworm Trichinella nativa.</title>
        <authorList>
            <person name="Mitreva M."/>
        </authorList>
    </citation>
    <scope>NUCLEOTIDE SEQUENCE [LARGE SCALE GENOMIC DNA]</scope>
    <source>
        <strain evidence="5 6">ISS45</strain>
    </source>
</reference>
<dbReference type="PANTHER" id="PTHR43294:SF13">
    <property type="entry name" value="SODIUM_POTASSIUM-TRANSPORTING ATPASE SUBUNIT ALPHA"/>
    <property type="match status" value="1"/>
</dbReference>
<dbReference type="GO" id="GO:0005391">
    <property type="term" value="F:P-type sodium:potassium-exchanging transporter activity"/>
    <property type="evidence" value="ECO:0007669"/>
    <property type="project" value="TreeGrafter"/>
</dbReference>
<organism evidence="5 6">
    <name type="scientific">Trichinella nativa</name>
    <dbReference type="NCBI Taxonomy" id="6335"/>
    <lineage>
        <taxon>Eukaryota</taxon>
        <taxon>Metazoa</taxon>
        <taxon>Ecdysozoa</taxon>
        <taxon>Nematoda</taxon>
        <taxon>Enoplea</taxon>
        <taxon>Dorylaimia</taxon>
        <taxon>Trichinellida</taxon>
        <taxon>Trichinellidae</taxon>
        <taxon>Trichinella</taxon>
    </lineage>
</organism>
<dbReference type="InterPro" id="IPR004014">
    <property type="entry name" value="ATPase_P-typ_cation-transptr_N"/>
</dbReference>
<dbReference type="GO" id="GO:0036376">
    <property type="term" value="P:sodium ion export across plasma membrane"/>
    <property type="evidence" value="ECO:0007669"/>
    <property type="project" value="TreeGrafter"/>
</dbReference>
<comment type="subcellular location">
    <subcellularLocation>
        <location evidence="1">Cell membrane</location>
        <topology evidence="1">Multi-pass membrane protein</topology>
    </subcellularLocation>
</comment>
<accession>A0A1Y3EUR4</accession>
<dbReference type="PANTHER" id="PTHR43294">
    <property type="entry name" value="SODIUM/POTASSIUM-TRANSPORTING ATPASE SUBUNIT ALPHA"/>
    <property type="match status" value="1"/>
</dbReference>
<evidence type="ECO:0000313" key="5">
    <source>
        <dbReference type="EMBL" id="OUC48902.1"/>
    </source>
</evidence>
<proteinExistence type="predicted"/>
<dbReference type="AlphaFoldDB" id="A0A1Y3EUR4"/>
<dbReference type="GO" id="GO:0006883">
    <property type="term" value="P:intracellular sodium ion homeostasis"/>
    <property type="evidence" value="ECO:0007669"/>
    <property type="project" value="TreeGrafter"/>
</dbReference>
<name>A0A1Y3EUR4_9BILA</name>
<dbReference type="InterPro" id="IPR050510">
    <property type="entry name" value="Cation_transp_ATPase_P-type"/>
</dbReference>
<comment type="caution">
    <text evidence="5">The sequence shown here is derived from an EMBL/GenBank/DDBJ whole genome shotgun (WGS) entry which is preliminary data.</text>
</comment>
<dbReference type="GO" id="GO:1990573">
    <property type="term" value="P:potassium ion import across plasma membrane"/>
    <property type="evidence" value="ECO:0007669"/>
    <property type="project" value="TreeGrafter"/>
</dbReference>
<evidence type="ECO:0000256" key="3">
    <source>
        <dbReference type="SAM" id="MobiDB-lite"/>
    </source>
</evidence>
<gene>
    <name evidence="5" type="ORF">D917_05882</name>
</gene>